<dbReference type="EMBL" id="CP001157">
    <property type="protein sequence ID" value="ACO76477.1"/>
    <property type="molecule type" value="Genomic_DNA"/>
</dbReference>
<proteinExistence type="predicted"/>
<keyword evidence="2" id="KW-1185">Reference proteome</keyword>
<dbReference type="Proteomes" id="UP000002424">
    <property type="component" value="Chromosome"/>
</dbReference>
<accession>C1DH70</accession>
<dbReference type="EnsemblBacteria" id="ACO76477">
    <property type="protein sequence ID" value="ACO76477"/>
    <property type="gene ID" value="Avin_02160"/>
</dbReference>
<name>C1DH70_AZOVD</name>
<organism evidence="1 2">
    <name type="scientific">Azotobacter vinelandii (strain DJ / ATCC BAA-1303)</name>
    <dbReference type="NCBI Taxonomy" id="322710"/>
    <lineage>
        <taxon>Bacteria</taxon>
        <taxon>Pseudomonadati</taxon>
        <taxon>Pseudomonadota</taxon>
        <taxon>Gammaproteobacteria</taxon>
        <taxon>Pseudomonadales</taxon>
        <taxon>Pseudomonadaceae</taxon>
        <taxon>Azotobacter</taxon>
    </lineage>
</organism>
<dbReference type="HOGENOM" id="CLU_3401889_0_0_6"/>
<dbReference type="AlphaFoldDB" id="C1DH70"/>
<evidence type="ECO:0000313" key="2">
    <source>
        <dbReference type="Proteomes" id="UP000002424"/>
    </source>
</evidence>
<evidence type="ECO:0000313" key="1">
    <source>
        <dbReference type="EMBL" id="ACO76477.1"/>
    </source>
</evidence>
<dbReference type="KEGG" id="avn:Avin_02160"/>
<protein>
    <submittedName>
        <fullName evidence="1">Uncharacterized protein</fullName>
    </submittedName>
</protein>
<sequence length="30" mass="3410">MPSAFETRGENHGRLERLLHKSGLIRYVAA</sequence>
<reference evidence="1 2" key="1">
    <citation type="journal article" date="2009" name="J. Bacteriol.">
        <title>Genome sequence of Azotobacter vinelandii, an obligate aerobe specialized to support diverse anaerobic metabolic processes.</title>
        <authorList>
            <person name="Setubal J.C."/>
            <person name="dos Santos P."/>
            <person name="Goldman B.S."/>
            <person name="Ertesvag H."/>
            <person name="Espin G."/>
            <person name="Rubio L.M."/>
            <person name="Valla S."/>
            <person name="Almeida N.F."/>
            <person name="Balasubramanian D."/>
            <person name="Cromes L."/>
            <person name="Curatti L."/>
            <person name="Du Z."/>
            <person name="Godsy E."/>
            <person name="Goodner B."/>
            <person name="Hellner-Burris K."/>
            <person name="Hernandez J.A."/>
            <person name="Houmiel K."/>
            <person name="Imperial J."/>
            <person name="Kennedy C."/>
            <person name="Larson T.J."/>
            <person name="Latreille P."/>
            <person name="Ligon L.S."/>
            <person name="Lu J."/>
            <person name="Maerk M."/>
            <person name="Miller N.M."/>
            <person name="Norton S."/>
            <person name="O'Carroll I.P."/>
            <person name="Paulsen I."/>
            <person name="Raulfs E.C."/>
            <person name="Roemer R."/>
            <person name="Rosser J."/>
            <person name="Segura D."/>
            <person name="Slater S."/>
            <person name="Stricklin S.L."/>
            <person name="Studholme D.J."/>
            <person name="Sun J."/>
            <person name="Viana C.J."/>
            <person name="Wallin E."/>
            <person name="Wang B."/>
            <person name="Wheeler C."/>
            <person name="Zhu H."/>
            <person name="Dean D.R."/>
            <person name="Dixon R."/>
            <person name="Wood D."/>
        </authorList>
    </citation>
    <scope>NUCLEOTIDE SEQUENCE [LARGE SCALE GENOMIC DNA]</scope>
    <source>
        <strain evidence="2">DJ / ATCC BAA-1303</strain>
    </source>
</reference>
<gene>
    <name evidence="1" type="ordered locus">Avin_02160</name>
</gene>